<dbReference type="EMBL" id="GBXM01016032">
    <property type="protein sequence ID" value="JAH92545.1"/>
    <property type="molecule type" value="Transcribed_RNA"/>
</dbReference>
<reference evidence="1" key="2">
    <citation type="journal article" date="2015" name="Fish Shellfish Immunol.">
        <title>Early steps in the European eel (Anguilla anguilla)-Vibrio vulnificus interaction in the gills: Role of the RtxA13 toxin.</title>
        <authorList>
            <person name="Callol A."/>
            <person name="Pajuelo D."/>
            <person name="Ebbesson L."/>
            <person name="Teles M."/>
            <person name="MacKenzie S."/>
            <person name="Amaro C."/>
        </authorList>
    </citation>
    <scope>NUCLEOTIDE SEQUENCE</scope>
</reference>
<sequence>MQPVISIIYQQKTHSRKTFDLLLLPFLQIGLTYRAILQEFTSLAASSQNTYFAFK</sequence>
<organism evidence="1">
    <name type="scientific">Anguilla anguilla</name>
    <name type="common">European freshwater eel</name>
    <name type="synonym">Muraena anguilla</name>
    <dbReference type="NCBI Taxonomy" id="7936"/>
    <lineage>
        <taxon>Eukaryota</taxon>
        <taxon>Metazoa</taxon>
        <taxon>Chordata</taxon>
        <taxon>Craniata</taxon>
        <taxon>Vertebrata</taxon>
        <taxon>Euteleostomi</taxon>
        <taxon>Actinopterygii</taxon>
        <taxon>Neopterygii</taxon>
        <taxon>Teleostei</taxon>
        <taxon>Anguilliformes</taxon>
        <taxon>Anguillidae</taxon>
        <taxon>Anguilla</taxon>
    </lineage>
</organism>
<proteinExistence type="predicted"/>
<evidence type="ECO:0000313" key="1">
    <source>
        <dbReference type="EMBL" id="JAH92545.1"/>
    </source>
</evidence>
<dbReference type="AlphaFoldDB" id="A0A0E9WSM0"/>
<reference evidence="1" key="1">
    <citation type="submission" date="2014-11" db="EMBL/GenBank/DDBJ databases">
        <authorList>
            <person name="Amaro Gonzalez C."/>
        </authorList>
    </citation>
    <scope>NUCLEOTIDE SEQUENCE</scope>
</reference>
<protein>
    <submittedName>
        <fullName evidence="1">Uncharacterized protein</fullName>
    </submittedName>
</protein>
<name>A0A0E9WSM0_ANGAN</name>
<accession>A0A0E9WSM0</accession>